<dbReference type="PROSITE" id="PS51332">
    <property type="entry name" value="B12_BINDING"/>
    <property type="match status" value="1"/>
</dbReference>
<dbReference type="CDD" id="cd01335">
    <property type="entry name" value="Radical_SAM"/>
    <property type="match status" value="1"/>
</dbReference>
<keyword evidence="12" id="KW-1185">Reference proteome</keyword>
<dbReference type="PROSITE" id="PS01278">
    <property type="entry name" value="MTTASE_RADICAL"/>
    <property type="match status" value="1"/>
</dbReference>
<keyword evidence="7" id="KW-0408">Iron</keyword>
<dbReference type="Gene3D" id="3.40.50.280">
    <property type="entry name" value="Cobalamin-binding domain"/>
    <property type="match status" value="1"/>
</dbReference>
<sequence length="488" mass="55631">MKAMLCVPPGGYFAERWSQGNMMPSLGVLYLAAVLEQHAIDVEIVPSHVLGLTWQDLARKFETEKPDVIGITTTTENRFLSFQLADVAKKAYPEAFVLLGGPHFTGTAYDTLSHLPSVDGVVSGEGELTLLELAQALKARDSLRNVDGLTFREKGEIIASAPRQRIVDLNTLPMPARHLIPWEKYNFQLEIPEKGLVPAANLMTSRGCPFHCTFCATPQNWGRKVRGLSPENVLREVEHVIDRYNAKAIWFYDDTFNYNPARTERICDMIIERKLDIKWYCEVRVDLMTKELTAKMAEAGMFYAGFGIESGNHRVAQEIVKKVATLEHAYRFIDWANEFGVTPNPFFIFSHPTETWEEAQETIDVIEKIKDRCDISVAITHIYPGTELEERAYKEGKLPPDFSWTNKHPPRVIVLPAAQGHAPLYVDKLSWKQLCELMFRFAGVKKKYSLLRKIPSVLKNISSFADFQRYAILFLVFMKFKMKNMLKS</sequence>
<dbReference type="Pfam" id="PF04055">
    <property type="entry name" value="Radical_SAM"/>
    <property type="match status" value="1"/>
</dbReference>
<dbReference type="Pfam" id="PF02310">
    <property type="entry name" value="B12-binding"/>
    <property type="match status" value="1"/>
</dbReference>
<dbReference type="InterPro" id="IPR051198">
    <property type="entry name" value="BchE-like"/>
</dbReference>
<dbReference type="InterPro" id="IPR006158">
    <property type="entry name" value="Cobalamin-bd"/>
</dbReference>
<reference evidence="11" key="1">
    <citation type="journal article" date="2015" name="PeerJ">
        <title>First genomic representation of candidate bacterial phylum KSB3 points to enhanced environmental sensing as a trigger of wastewater bulking.</title>
        <authorList>
            <person name="Sekiguchi Y."/>
            <person name="Ohashi A."/>
            <person name="Parks D.H."/>
            <person name="Yamauchi T."/>
            <person name="Tyson G.W."/>
            <person name="Hugenholtz P."/>
        </authorList>
    </citation>
    <scope>NUCLEOTIDE SEQUENCE [LARGE SCALE GENOMIC DNA]</scope>
</reference>
<dbReference type="InterPro" id="IPR007197">
    <property type="entry name" value="rSAM"/>
</dbReference>
<dbReference type="SFLD" id="SFLDS00029">
    <property type="entry name" value="Radical_SAM"/>
    <property type="match status" value="1"/>
</dbReference>
<dbReference type="Proteomes" id="UP000030661">
    <property type="component" value="Unassembled WGS sequence"/>
</dbReference>
<dbReference type="SFLD" id="SFLDG01082">
    <property type="entry name" value="B12-binding_domain_containing"/>
    <property type="match status" value="1"/>
</dbReference>
<evidence type="ECO:0000259" key="10">
    <source>
        <dbReference type="PROSITE" id="PS51918"/>
    </source>
</evidence>
<dbReference type="SMART" id="SM00729">
    <property type="entry name" value="Elp3"/>
    <property type="match status" value="1"/>
</dbReference>
<evidence type="ECO:0000256" key="5">
    <source>
        <dbReference type="ARBA" id="ARBA00022691"/>
    </source>
</evidence>
<evidence type="ECO:0000313" key="12">
    <source>
        <dbReference type="Proteomes" id="UP000030661"/>
    </source>
</evidence>
<evidence type="ECO:0000256" key="2">
    <source>
        <dbReference type="ARBA" id="ARBA00022485"/>
    </source>
</evidence>
<dbReference type="SUPFAM" id="SSF102114">
    <property type="entry name" value="Radical SAM enzymes"/>
    <property type="match status" value="1"/>
</dbReference>
<dbReference type="GO" id="GO:0031419">
    <property type="term" value="F:cobalamin binding"/>
    <property type="evidence" value="ECO:0007669"/>
    <property type="project" value="InterPro"/>
</dbReference>
<evidence type="ECO:0000256" key="7">
    <source>
        <dbReference type="ARBA" id="ARBA00023004"/>
    </source>
</evidence>
<dbReference type="InterPro" id="IPR020612">
    <property type="entry name" value="Methylthiotransferase_CS"/>
</dbReference>
<dbReference type="InterPro" id="IPR036724">
    <property type="entry name" value="Cobalamin-bd_sf"/>
</dbReference>
<dbReference type="PANTHER" id="PTHR43409:SF7">
    <property type="entry name" value="BLL1977 PROTEIN"/>
    <property type="match status" value="1"/>
</dbReference>
<dbReference type="InterPro" id="IPR023404">
    <property type="entry name" value="rSAM_horseshoe"/>
</dbReference>
<dbReference type="GO" id="GO:0051539">
    <property type="term" value="F:4 iron, 4 sulfur cluster binding"/>
    <property type="evidence" value="ECO:0007669"/>
    <property type="project" value="UniProtKB-KW"/>
</dbReference>
<dbReference type="SUPFAM" id="SSF52242">
    <property type="entry name" value="Cobalamin (vitamin B12)-binding domain"/>
    <property type="match status" value="1"/>
</dbReference>
<evidence type="ECO:0000256" key="3">
    <source>
        <dbReference type="ARBA" id="ARBA00022603"/>
    </source>
</evidence>
<dbReference type="CDD" id="cd02068">
    <property type="entry name" value="radical_SAM_B12_BD"/>
    <property type="match status" value="1"/>
</dbReference>
<evidence type="ECO:0000256" key="6">
    <source>
        <dbReference type="ARBA" id="ARBA00022723"/>
    </source>
</evidence>
<dbReference type="PANTHER" id="PTHR43409">
    <property type="entry name" value="ANAEROBIC MAGNESIUM-PROTOPORPHYRIN IX MONOMETHYL ESTER CYCLASE-RELATED"/>
    <property type="match status" value="1"/>
</dbReference>
<name>A0A0S6WAJ8_VECG1</name>
<evidence type="ECO:0000256" key="8">
    <source>
        <dbReference type="ARBA" id="ARBA00023014"/>
    </source>
</evidence>
<dbReference type="HOGENOM" id="CLU_021572_4_3_0"/>
<protein>
    <submittedName>
        <fullName evidence="11">Predicted Fe-S oxidoreductase</fullName>
    </submittedName>
</protein>
<dbReference type="GO" id="GO:0003824">
    <property type="term" value="F:catalytic activity"/>
    <property type="evidence" value="ECO:0007669"/>
    <property type="project" value="InterPro"/>
</dbReference>
<dbReference type="AlphaFoldDB" id="A0A0S6WAJ8"/>
<dbReference type="InterPro" id="IPR058240">
    <property type="entry name" value="rSAM_sf"/>
</dbReference>
<organism evidence="11">
    <name type="scientific">Vecturithrix granuli</name>
    <dbReference type="NCBI Taxonomy" id="1499967"/>
    <lineage>
        <taxon>Bacteria</taxon>
        <taxon>Candidatus Moduliflexota</taxon>
        <taxon>Candidatus Vecturitrichia</taxon>
        <taxon>Candidatus Vecturitrichales</taxon>
        <taxon>Candidatus Vecturitrichaceae</taxon>
        <taxon>Candidatus Vecturithrix</taxon>
    </lineage>
</organism>
<dbReference type="PROSITE" id="PS51918">
    <property type="entry name" value="RADICAL_SAM"/>
    <property type="match status" value="1"/>
</dbReference>
<evidence type="ECO:0000313" key="11">
    <source>
        <dbReference type="EMBL" id="GAK55412.1"/>
    </source>
</evidence>
<dbReference type="InterPro" id="IPR006638">
    <property type="entry name" value="Elp3/MiaA/NifB-like_rSAM"/>
</dbReference>
<dbReference type="eggNOG" id="COG1032">
    <property type="taxonomic scope" value="Bacteria"/>
</dbReference>
<dbReference type="STRING" id="1499967.U27_02245"/>
<dbReference type="EMBL" id="DF820463">
    <property type="protein sequence ID" value="GAK55412.1"/>
    <property type="molecule type" value="Genomic_DNA"/>
</dbReference>
<comment type="cofactor">
    <cofactor evidence="1">
        <name>[4Fe-4S] cluster</name>
        <dbReference type="ChEBI" id="CHEBI:49883"/>
    </cofactor>
</comment>
<evidence type="ECO:0000256" key="1">
    <source>
        <dbReference type="ARBA" id="ARBA00001966"/>
    </source>
</evidence>
<gene>
    <name evidence="11" type="ORF">U27_02245</name>
</gene>
<proteinExistence type="predicted"/>
<keyword evidence="3" id="KW-0489">Methyltransferase</keyword>
<dbReference type="InterPro" id="IPR034466">
    <property type="entry name" value="Methyltransferase_Class_B"/>
</dbReference>
<feature type="domain" description="Radical SAM core" evidence="10">
    <location>
        <begin position="194"/>
        <end position="425"/>
    </location>
</feature>
<keyword evidence="2" id="KW-0004">4Fe-4S</keyword>
<evidence type="ECO:0000259" key="9">
    <source>
        <dbReference type="PROSITE" id="PS51332"/>
    </source>
</evidence>
<dbReference type="SFLD" id="SFLDG01123">
    <property type="entry name" value="methyltransferase_(Class_B)"/>
    <property type="match status" value="1"/>
</dbReference>
<keyword evidence="4" id="KW-0808">Transferase</keyword>
<keyword evidence="6" id="KW-0479">Metal-binding</keyword>
<keyword evidence="5" id="KW-0949">S-adenosyl-L-methionine</keyword>
<accession>A0A0S6WAJ8</accession>
<feature type="domain" description="B12-binding" evidence="9">
    <location>
        <begin position="1"/>
        <end position="144"/>
    </location>
</feature>
<keyword evidence="8" id="KW-0411">Iron-sulfur</keyword>
<dbReference type="GO" id="GO:0046872">
    <property type="term" value="F:metal ion binding"/>
    <property type="evidence" value="ECO:0007669"/>
    <property type="project" value="UniProtKB-KW"/>
</dbReference>
<dbReference type="Gene3D" id="3.80.30.20">
    <property type="entry name" value="tm_1862 like domain"/>
    <property type="match status" value="1"/>
</dbReference>
<evidence type="ECO:0000256" key="4">
    <source>
        <dbReference type="ARBA" id="ARBA00022679"/>
    </source>
</evidence>